<feature type="transmembrane region" description="Helical" evidence="1">
    <location>
        <begin position="106"/>
        <end position="123"/>
    </location>
</feature>
<proteinExistence type="predicted"/>
<feature type="transmembrane region" description="Helical" evidence="1">
    <location>
        <begin position="153"/>
        <end position="171"/>
    </location>
</feature>
<name>A0A919RD38_9ACTN</name>
<dbReference type="RefSeq" id="WP_204023058.1">
    <property type="nucleotide sequence ID" value="NZ_BOOW01000010.1"/>
</dbReference>
<keyword evidence="3" id="KW-1185">Reference proteome</keyword>
<feature type="transmembrane region" description="Helical" evidence="1">
    <location>
        <begin position="226"/>
        <end position="247"/>
    </location>
</feature>
<gene>
    <name evidence="2" type="ORF">Ssi02_17230</name>
</gene>
<keyword evidence="1" id="KW-1133">Transmembrane helix</keyword>
<dbReference type="Proteomes" id="UP000606172">
    <property type="component" value="Unassembled WGS sequence"/>
</dbReference>
<comment type="caution">
    <text evidence="2">The sequence shown here is derived from an EMBL/GenBank/DDBJ whole genome shotgun (WGS) entry which is preliminary data.</text>
</comment>
<evidence type="ECO:0000313" key="3">
    <source>
        <dbReference type="Proteomes" id="UP000606172"/>
    </source>
</evidence>
<accession>A0A919RD38</accession>
<organism evidence="2 3">
    <name type="scientific">Sinosporangium siamense</name>
    <dbReference type="NCBI Taxonomy" id="1367973"/>
    <lineage>
        <taxon>Bacteria</taxon>
        <taxon>Bacillati</taxon>
        <taxon>Actinomycetota</taxon>
        <taxon>Actinomycetes</taxon>
        <taxon>Streptosporangiales</taxon>
        <taxon>Streptosporangiaceae</taxon>
        <taxon>Sinosporangium</taxon>
    </lineage>
</organism>
<feature type="transmembrane region" description="Helical" evidence="1">
    <location>
        <begin position="192"/>
        <end position="214"/>
    </location>
</feature>
<sequence length="262" mass="27677">MPFTPSHIAAVVPLMASARLRRVVDPWALAVGAMVPDIPIFLPFLPEYGDWHSLPGILTLDLFSALVLLFVFHTLLRDPLIALLPPGLAARAATVASGGEYGWRRLPAVVLGAVVGSATHVFWDSFTHSYSAGVWGLAFLAEPLAGRLTVFRLLQYTSTVAGGAVVVWWALRGLGRVDPRPLPARLGLPGPVRVTVLAGVAASSVAGLFLWPLVDPPDPVYGWPGMLTKVGAGTVVGAALALLAYAVTWRVTRLLVAPSESG</sequence>
<keyword evidence="1" id="KW-0812">Transmembrane</keyword>
<reference evidence="2" key="1">
    <citation type="submission" date="2021-01" db="EMBL/GenBank/DDBJ databases">
        <title>Whole genome shotgun sequence of Sinosporangium siamense NBRC 109515.</title>
        <authorList>
            <person name="Komaki H."/>
            <person name="Tamura T."/>
        </authorList>
    </citation>
    <scope>NUCLEOTIDE SEQUENCE</scope>
    <source>
        <strain evidence="2">NBRC 109515</strain>
    </source>
</reference>
<dbReference type="Pfam" id="PF13803">
    <property type="entry name" value="DUF4184"/>
    <property type="match status" value="1"/>
</dbReference>
<evidence type="ECO:0000313" key="2">
    <source>
        <dbReference type="EMBL" id="GII91492.1"/>
    </source>
</evidence>
<dbReference type="InterPro" id="IPR025238">
    <property type="entry name" value="DUF4184"/>
</dbReference>
<evidence type="ECO:0008006" key="4">
    <source>
        <dbReference type="Google" id="ProtNLM"/>
    </source>
</evidence>
<evidence type="ECO:0000256" key="1">
    <source>
        <dbReference type="SAM" id="Phobius"/>
    </source>
</evidence>
<feature type="transmembrane region" description="Helical" evidence="1">
    <location>
        <begin position="57"/>
        <end position="76"/>
    </location>
</feature>
<protein>
    <recommendedName>
        <fullName evidence="4">DUF4184 family protein</fullName>
    </recommendedName>
</protein>
<dbReference type="AlphaFoldDB" id="A0A919RD38"/>
<dbReference type="EMBL" id="BOOW01000010">
    <property type="protein sequence ID" value="GII91492.1"/>
    <property type="molecule type" value="Genomic_DNA"/>
</dbReference>
<keyword evidence="1" id="KW-0472">Membrane</keyword>